<accession>A0A9P5D0D6</accession>
<comment type="caution">
    <text evidence="6">The sequence shown here is derived from an EMBL/GenBank/DDBJ whole genome shotgun (WGS) entry which is preliminary data.</text>
</comment>
<evidence type="ECO:0000256" key="3">
    <source>
        <dbReference type="ARBA" id="ARBA00022857"/>
    </source>
</evidence>
<dbReference type="GO" id="GO:0016651">
    <property type="term" value="F:oxidoreductase activity, acting on NAD(P)H"/>
    <property type="evidence" value="ECO:0007669"/>
    <property type="project" value="InterPro"/>
</dbReference>
<dbReference type="Proteomes" id="UP000749293">
    <property type="component" value="Unassembled WGS sequence"/>
</dbReference>
<organism evidence="6 7">
    <name type="scientific">Geosmithia morbida</name>
    <dbReference type="NCBI Taxonomy" id="1094350"/>
    <lineage>
        <taxon>Eukaryota</taxon>
        <taxon>Fungi</taxon>
        <taxon>Dikarya</taxon>
        <taxon>Ascomycota</taxon>
        <taxon>Pezizomycotina</taxon>
        <taxon>Sordariomycetes</taxon>
        <taxon>Hypocreomycetidae</taxon>
        <taxon>Hypocreales</taxon>
        <taxon>Bionectriaceae</taxon>
        <taxon>Geosmithia</taxon>
    </lineage>
</organism>
<dbReference type="RefSeq" id="XP_035317993.1">
    <property type="nucleotide sequence ID" value="XM_035466834.1"/>
</dbReference>
<evidence type="ECO:0000259" key="5">
    <source>
        <dbReference type="SMART" id="SM00829"/>
    </source>
</evidence>
<keyword evidence="4" id="KW-0560">Oxidoreductase</keyword>
<dbReference type="Pfam" id="PF08240">
    <property type="entry name" value="ADH_N"/>
    <property type="match status" value="1"/>
</dbReference>
<dbReference type="SMART" id="SM00829">
    <property type="entry name" value="PKS_ER"/>
    <property type="match status" value="1"/>
</dbReference>
<keyword evidence="7" id="KW-1185">Reference proteome</keyword>
<evidence type="ECO:0000256" key="1">
    <source>
        <dbReference type="ARBA" id="ARBA00008072"/>
    </source>
</evidence>
<dbReference type="InterPro" id="IPR036291">
    <property type="entry name" value="NAD(P)-bd_dom_sf"/>
</dbReference>
<dbReference type="InterPro" id="IPR020843">
    <property type="entry name" value="ER"/>
</dbReference>
<dbReference type="Gene3D" id="3.40.50.720">
    <property type="entry name" value="NAD(P)-binding Rossmann-like Domain"/>
    <property type="match status" value="1"/>
</dbReference>
<dbReference type="EMBL" id="JAANYQ010000027">
    <property type="protein sequence ID" value="KAF4119341.1"/>
    <property type="molecule type" value="Genomic_DNA"/>
</dbReference>
<keyword evidence="2" id="KW-0547">Nucleotide-binding</keyword>
<protein>
    <submittedName>
        <fullName evidence="6">Zinc-binding dehydrogenase</fullName>
    </submittedName>
</protein>
<sequence length="368" mass="38693">MAALPKTQKALVALGRGELGLKDDVLLPELTPDMAIVKTAAVAINPADAKMLDYSAAVGAIVGYDYAGTVVALGSKAAESGRLAVGDRVAGLVHGMNKLIPDVGAFSEYVGACADLLLKIPDTMSFEEGATFGTGVATASLSLFRELGVPASLDQLRAGVPADDESREGREFVLVSGGATATGTRAIQLLRLAGLRPITTCSPGSFDLVYRFGAEKAFDYRSPTCADDIKAYTDGELMFALDCVSQADTTQLCYSAMSRAGGRYVALEPYRGSIAQTRARTVEASWVMVLTIFGRTVALDGEYGREERPADRVFGAKAFAAVQDLLDRGLVQTHPAKISGGGWEGVADGVNHIRKHAMSGQKLVYSVA</sequence>
<evidence type="ECO:0000313" key="6">
    <source>
        <dbReference type="EMBL" id="KAF4119341.1"/>
    </source>
</evidence>
<dbReference type="InterPro" id="IPR047122">
    <property type="entry name" value="Trans-enoyl_RdTase-like"/>
</dbReference>
<evidence type="ECO:0000313" key="7">
    <source>
        <dbReference type="Proteomes" id="UP000749293"/>
    </source>
</evidence>
<keyword evidence="3" id="KW-0521">NADP</keyword>
<dbReference type="GeneID" id="55971088"/>
<dbReference type="PANTHER" id="PTHR45348">
    <property type="entry name" value="HYPOTHETICAL OXIDOREDUCTASE (EUROFUNG)"/>
    <property type="match status" value="1"/>
</dbReference>
<dbReference type="OrthoDB" id="48317at2759"/>
<feature type="domain" description="Enoyl reductase (ER)" evidence="5">
    <location>
        <begin position="15"/>
        <end position="364"/>
    </location>
</feature>
<dbReference type="SUPFAM" id="SSF51735">
    <property type="entry name" value="NAD(P)-binding Rossmann-fold domains"/>
    <property type="match status" value="1"/>
</dbReference>
<dbReference type="Gene3D" id="3.90.180.10">
    <property type="entry name" value="Medium-chain alcohol dehydrogenases, catalytic domain"/>
    <property type="match status" value="1"/>
</dbReference>
<dbReference type="AlphaFoldDB" id="A0A9P5D0D6"/>
<dbReference type="SUPFAM" id="SSF50129">
    <property type="entry name" value="GroES-like"/>
    <property type="match status" value="1"/>
</dbReference>
<dbReference type="GO" id="GO:0000166">
    <property type="term" value="F:nucleotide binding"/>
    <property type="evidence" value="ECO:0007669"/>
    <property type="project" value="UniProtKB-KW"/>
</dbReference>
<proteinExistence type="inferred from homology"/>
<dbReference type="InterPro" id="IPR011032">
    <property type="entry name" value="GroES-like_sf"/>
</dbReference>
<evidence type="ECO:0000256" key="2">
    <source>
        <dbReference type="ARBA" id="ARBA00022741"/>
    </source>
</evidence>
<reference evidence="6" key="1">
    <citation type="submission" date="2020-03" db="EMBL/GenBank/DDBJ databases">
        <title>Site-based positive gene gene selection in Geosmithia morbida across the United States reveals a broad range of putative effectors and factors for local host and environmental adapation.</title>
        <authorList>
            <person name="Onufrak A."/>
            <person name="Murdoch R.W."/>
            <person name="Gazis R."/>
            <person name="Huff M."/>
            <person name="Staton M."/>
            <person name="Klingeman W."/>
            <person name="Hadziabdic D."/>
        </authorList>
    </citation>
    <scope>NUCLEOTIDE SEQUENCE</scope>
    <source>
        <strain evidence="6">1262</strain>
    </source>
</reference>
<name>A0A9P5D0D6_9HYPO</name>
<gene>
    <name evidence="6" type="ORF">GMORB2_4860</name>
</gene>
<evidence type="ECO:0000256" key="4">
    <source>
        <dbReference type="ARBA" id="ARBA00023002"/>
    </source>
</evidence>
<dbReference type="InterPro" id="IPR013154">
    <property type="entry name" value="ADH-like_N"/>
</dbReference>
<comment type="similarity">
    <text evidence="1">Belongs to the zinc-containing alcohol dehydrogenase family.</text>
</comment>
<dbReference type="PANTHER" id="PTHR45348:SF1">
    <property type="entry name" value="TRANS-ENOYL REDUCTASE STHE"/>
    <property type="match status" value="1"/>
</dbReference>
<dbReference type="CDD" id="cd08249">
    <property type="entry name" value="enoyl_reductase_like"/>
    <property type="match status" value="1"/>
</dbReference>